<accession>A0A9J6AFE7</accession>
<comment type="caution">
    <text evidence="2">The sequence shown here is derived from an EMBL/GenBank/DDBJ whole genome shotgun (WGS) entry which is preliminary data.</text>
</comment>
<dbReference type="EMBL" id="JACXVP010000002">
    <property type="protein sequence ID" value="KAG5623382.1"/>
    <property type="molecule type" value="Genomic_DNA"/>
</dbReference>
<evidence type="ECO:0000313" key="2">
    <source>
        <dbReference type="EMBL" id="KAG5623382.1"/>
    </source>
</evidence>
<organism evidence="2 3">
    <name type="scientific">Solanum commersonii</name>
    <name type="common">Commerson's wild potato</name>
    <name type="synonym">Commerson's nightshade</name>
    <dbReference type="NCBI Taxonomy" id="4109"/>
    <lineage>
        <taxon>Eukaryota</taxon>
        <taxon>Viridiplantae</taxon>
        <taxon>Streptophyta</taxon>
        <taxon>Embryophyta</taxon>
        <taxon>Tracheophyta</taxon>
        <taxon>Spermatophyta</taxon>
        <taxon>Magnoliopsida</taxon>
        <taxon>eudicotyledons</taxon>
        <taxon>Gunneridae</taxon>
        <taxon>Pentapetalae</taxon>
        <taxon>asterids</taxon>
        <taxon>lamiids</taxon>
        <taxon>Solanales</taxon>
        <taxon>Solanaceae</taxon>
        <taxon>Solanoideae</taxon>
        <taxon>Solaneae</taxon>
        <taxon>Solanum</taxon>
    </lineage>
</organism>
<name>A0A9J6AFE7_SOLCO</name>
<gene>
    <name evidence="2" type="ORF">H5410_008600</name>
</gene>
<dbReference type="Proteomes" id="UP000824120">
    <property type="component" value="Chromosome 2"/>
</dbReference>
<feature type="compositionally biased region" description="Polar residues" evidence="1">
    <location>
        <begin position="55"/>
        <end position="102"/>
    </location>
</feature>
<feature type="region of interest" description="Disordered" evidence="1">
    <location>
        <begin position="49"/>
        <end position="103"/>
    </location>
</feature>
<protein>
    <submittedName>
        <fullName evidence="2">Uncharacterized protein</fullName>
    </submittedName>
</protein>
<evidence type="ECO:0000313" key="3">
    <source>
        <dbReference type="Proteomes" id="UP000824120"/>
    </source>
</evidence>
<sequence>MKCSLCKTFGHNKKGCPTLKIAGTSYEKTLNVAARTSAATAETNATTSNFTNASIGSQSSVNADSSAGPSAKRPTNASSSGVRPATALSSGERPTSATSSDVVQLLHKKDQDKKKKQRQLLMVSYLDQVAIYKPNGLRWNGRTVVTQKQLQEETHRKNPHHYRMNIFATPKHSSRISWCS</sequence>
<dbReference type="AlphaFoldDB" id="A0A9J6AFE7"/>
<reference evidence="2 3" key="1">
    <citation type="submission" date="2020-09" db="EMBL/GenBank/DDBJ databases">
        <title>De no assembly of potato wild relative species, Solanum commersonii.</title>
        <authorList>
            <person name="Cho K."/>
        </authorList>
    </citation>
    <scope>NUCLEOTIDE SEQUENCE [LARGE SCALE GENOMIC DNA]</scope>
    <source>
        <strain evidence="2">LZ3.2</strain>
        <tissue evidence="2">Leaf</tissue>
    </source>
</reference>
<evidence type="ECO:0000256" key="1">
    <source>
        <dbReference type="SAM" id="MobiDB-lite"/>
    </source>
</evidence>
<keyword evidence="3" id="KW-1185">Reference proteome</keyword>
<proteinExistence type="predicted"/>